<dbReference type="Proteomes" id="UP000182753">
    <property type="component" value="Unassembled WGS sequence"/>
</dbReference>
<evidence type="ECO:0000313" key="2">
    <source>
        <dbReference type="Proteomes" id="UP000182753"/>
    </source>
</evidence>
<organism evidence="1 2">
    <name type="scientific">Candidatus Berkelbacteria bacterium CG1_02_42_45</name>
    <dbReference type="NCBI Taxonomy" id="1805036"/>
    <lineage>
        <taxon>Bacteria</taxon>
        <taxon>Candidatus Berkelbacteria</taxon>
    </lineage>
</organism>
<sequence>MLIVIGILLVVGLLGWFALRPWLVKKFCENATRDMLENSWVKWSESDYYNACLKKFWVEK</sequence>
<accession>A0A1J4RTG2</accession>
<gene>
    <name evidence="1" type="ORF">AUJ40_00320</name>
</gene>
<name>A0A1J4RTG2_9BACT</name>
<comment type="caution">
    <text evidence="1">The sequence shown here is derived from an EMBL/GenBank/DDBJ whole genome shotgun (WGS) entry which is preliminary data.</text>
</comment>
<evidence type="ECO:0000313" key="1">
    <source>
        <dbReference type="EMBL" id="OIN90191.1"/>
    </source>
</evidence>
<dbReference type="EMBL" id="MNUJ01000006">
    <property type="protein sequence ID" value="OIN90191.1"/>
    <property type="molecule type" value="Genomic_DNA"/>
</dbReference>
<reference evidence="1 2" key="1">
    <citation type="journal article" date="2016" name="Environ. Microbiol.">
        <title>Genomic resolution of a cold subsurface aquifer community provides metabolic insights for novel microbes adapted to high CO concentrations.</title>
        <authorList>
            <person name="Probst A.J."/>
            <person name="Castelle C.J."/>
            <person name="Singh A."/>
            <person name="Brown C.T."/>
            <person name="Anantharaman K."/>
            <person name="Sharon I."/>
            <person name="Hug L.A."/>
            <person name="Burstein D."/>
            <person name="Emerson J.B."/>
            <person name="Thomas B.C."/>
            <person name="Banfield J.F."/>
        </authorList>
    </citation>
    <scope>NUCLEOTIDE SEQUENCE [LARGE SCALE GENOMIC DNA]</scope>
    <source>
        <strain evidence="1">CG1_02_42_45</strain>
    </source>
</reference>
<protein>
    <submittedName>
        <fullName evidence="1">Uncharacterized protein</fullName>
    </submittedName>
</protein>
<dbReference type="AlphaFoldDB" id="A0A1J4RTG2"/>
<proteinExistence type="predicted"/>